<keyword evidence="1" id="KW-0812">Transmembrane</keyword>
<keyword evidence="1" id="KW-0472">Membrane</keyword>
<evidence type="ECO:0000313" key="3">
    <source>
        <dbReference type="Proteomes" id="UP000305948"/>
    </source>
</evidence>
<accession>A0A5C3N005</accession>
<feature type="transmembrane region" description="Helical" evidence="1">
    <location>
        <begin position="12"/>
        <end position="29"/>
    </location>
</feature>
<gene>
    <name evidence="2" type="ORF">OE88DRAFT_1660679</name>
</gene>
<name>A0A5C3N005_9AGAM</name>
<proteinExistence type="predicted"/>
<evidence type="ECO:0000313" key="2">
    <source>
        <dbReference type="EMBL" id="TFK50355.1"/>
    </source>
</evidence>
<evidence type="ECO:0000256" key="1">
    <source>
        <dbReference type="SAM" id="Phobius"/>
    </source>
</evidence>
<protein>
    <submittedName>
        <fullName evidence="2">Uncharacterized protein</fullName>
    </submittedName>
</protein>
<organism evidence="2 3">
    <name type="scientific">Heliocybe sulcata</name>
    <dbReference type="NCBI Taxonomy" id="5364"/>
    <lineage>
        <taxon>Eukaryota</taxon>
        <taxon>Fungi</taxon>
        <taxon>Dikarya</taxon>
        <taxon>Basidiomycota</taxon>
        <taxon>Agaricomycotina</taxon>
        <taxon>Agaricomycetes</taxon>
        <taxon>Gloeophyllales</taxon>
        <taxon>Gloeophyllaceae</taxon>
        <taxon>Heliocybe</taxon>
    </lineage>
</organism>
<keyword evidence="1" id="KW-1133">Transmembrane helix</keyword>
<sequence>MTPISKSPISWLYLQGIISGASLFVRTAIYQHIIARSYQYNPISIYLRAAFAVPFSIFCGGDG</sequence>
<keyword evidence="3" id="KW-1185">Reference proteome</keyword>
<dbReference type="EMBL" id="ML213513">
    <property type="protein sequence ID" value="TFK50355.1"/>
    <property type="molecule type" value="Genomic_DNA"/>
</dbReference>
<dbReference type="AlphaFoldDB" id="A0A5C3N005"/>
<reference evidence="2 3" key="1">
    <citation type="journal article" date="2019" name="Nat. Ecol. Evol.">
        <title>Megaphylogeny resolves global patterns of mushroom evolution.</title>
        <authorList>
            <person name="Varga T."/>
            <person name="Krizsan K."/>
            <person name="Foldi C."/>
            <person name="Dima B."/>
            <person name="Sanchez-Garcia M."/>
            <person name="Sanchez-Ramirez S."/>
            <person name="Szollosi G.J."/>
            <person name="Szarkandi J.G."/>
            <person name="Papp V."/>
            <person name="Albert L."/>
            <person name="Andreopoulos W."/>
            <person name="Angelini C."/>
            <person name="Antonin V."/>
            <person name="Barry K.W."/>
            <person name="Bougher N.L."/>
            <person name="Buchanan P."/>
            <person name="Buyck B."/>
            <person name="Bense V."/>
            <person name="Catcheside P."/>
            <person name="Chovatia M."/>
            <person name="Cooper J."/>
            <person name="Damon W."/>
            <person name="Desjardin D."/>
            <person name="Finy P."/>
            <person name="Geml J."/>
            <person name="Haridas S."/>
            <person name="Hughes K."/>
            <person name="Justo A."/>
            <person name="Karasinski D."/>
            <person name="Kautmanova I."/>
            <person name="Kiss B."/>
            <person name="Kocsube S."/>
            <person name="Kotiranta H."/>
            <person name="LaButti K.M."/>
            <person name="Lechner B.E."/>
            <person name="Liimatainen K."/>
            <person name="Lipzen A."/>
            <person name="Lukacs Z."/>
            <person name="Mihaltcheva S."/>
            <person name="Morgado L.N."/>
            <person name="Niskanen T."/>
            <person name="Noordeloos M.E."/>
            <person name="Ohm R.A."/>
            <person name="Ortiz-Santana B."/>
            <person name="Ovrebo C."/>
            <person name="Racz N."/>
            <person name="Riley R."/>
            <person name="Savchenko A."/>
            <person name="Shiryaev A."/>
            <person name="Soop K."/>
            <person name="Spirin V."/>
            <person name="Szebenyi C."/>
            <person name="Tomsovsky M."/>
            <person name="Tulloss R.E."/>
            <person name="Uehling J."/>
            <person name="Grigoriev I.V."/>
            <person name="Vagvolgyi C."/>
            <person name="Papp T."/>
            <person name="Martin F.M."/>
            <person name="Miettinen O."/>
            <person name="Hibbett D.S."/>
            <person name="Nagy L.G."/>
        </authorList>
    </citation>
    <scope>NUCLEOTIDE SEQUENCE [LARGE SCALE GENOMIC DNA]</scope>
    <source>
        <strain evidence="2 3">OMC1185</strain>
    </source>
</reference>
<dbReference type="Proteomes" id="UP000305948">
    <property type="component" value="Unassembled WGS sequence"/>
</dbReference>